<feature type="transmembrane region" description="Helical" evidence="7">
    <location>
        <begin position="179"/>
        <end position="198"/>
    </location>
</feature>
<evidence type="ECO:0000259" key="8">
    <source>
        <dbReference type="PROSITE" id="PS50109"/>
    </source>
</evidence>
<dbReference type="GO" id="GO:0005524">
    <property type="term" value="F:ATP binding"/>
    <property type="evidence" value="ECO:0007669"/>
    <property type="project" value="UniProtKB-KW"/>
</dbReference>
<dbReference type="Gene3D" id="3.30.450.20">
    <property type="entry name" value="PAS domain"/>
    <property type="match status" value="1"/>
</dbReference>
<keyword evidence="7" id="KW-1133">Transmembrane helix</keyword>
<comment type="caution">
    <text evidence="9">The sequence shown here is derived from an EMBL/GenBank/DDBJ whole genome shotgun (WGS) entry which is preliminary data.</text>
</comment>
<dbReference type="EC" id="2.7.13.3" evidence="2"/>
<feature type="transmembrane region" description="Helical" evidence="7">
    <location>
        <begin position="6"/>
        <end position="26"/>
    </location>
</feature>
<evidence type="ECO:0000313" key="10">
    <source>
        <dbReference type="Proteomes" id="UP000607197"/>
    </source>
</evidence>
<dbReference type="InterPro" id="IPR003594">
    <property type="entry name" value="HATPase_dom"/>
</dbReference>
<evidence type="ECO:0000256" key="5">
    <source>
        <dbReference type="ARBA" id="ARBA00022777"/>
    </source>
</evidence>
<keyword evidence="4" id="KW-0547">Nucleotide-binding</keyword>
<dbReference type="InterPro" id="IPR000014">
    <property type="entry name" value="PAS"/>
</dbReference>
<dbReference type="OrthoDB" id="327291at2157"/>
<dbReference type="InterPro" id="IPR036890">
    <property type="entry name" value="HATPase_C_sf"/>
</dbReference>
<evidence type="ECO:0000313" key="9">
    <source>
        <dbReference type="EMBL" id="GGL56063.1"/>
    </source>
</evidence>
<dbReference type="EMBL" id="BMPG01000001">
    <property type="protein sequence ID" value="GGL56063.1"/>
    <property type="molecule type" value="Genomic_DNA"/>
</dbReference>
<evidence type="ECO:0000256" key="2">
    <source>
        <dbReference type="ARBA" id="ARBA00012438"/>
    </source>
</evidence>
<dbReference type="PANTHER" id="PTHR44936:SF10">
    <property type="entry name" value="SENSOR PROTEIN RSTB"/>
    <property type="match status" value="1"/>
</dbReference>
<dbReference type="InterPro" id="IPR050980">
    <property type="entry name" value="2C_sensor_his_kinase"/>
</dbReference>
<evidence type="ECO:0000256" key="1">
    <source>
        <dbReference type="ARBA" id="ARBA00000085"/>
    </source>
</evidence>
<dbReference type="InterPro" id="IPR035965">
    <property type="entry name" value="PAS-like_dom_sf"/>
</dbReference>
<dbReference type="PANTHER" id="PTHR44936">
    <property type="entry name" value="SENSOR PROTEIN CREC"/>
    <property type="match status" value="1"/>
</dbReference>
<feature type="transmembrane region" description="Helical" evidence="7">
    <location>
        <begin position="99"/>
        <end position="116"/>
    </location>
</feature>
<keyword evidence="7" id="KW-0812">Transmembrane</keyword>
<dbReference type="Pfam" id="PF13188">
    <property type="entry name" value="PAS_8"/>
    <property type="match status" value="1"/>
</dbReference>
<keyword evidence="6" id="KW-0067">ATP-binding</keyword>
<dbReference type="GO" id="GO:0004673">
    <property type="term" value="F:protein histidine kinase activity"/>
    <property type="evidence" value="ECO:0007669"/>
    <property type="project" value="UniProtKB-EC"/>
</dbReference>
<organism evidence="9 10">
    <name type="scientific">Halocalculus aciditolerans</name>
    <dbReference type="NCBI Taxonomy" id="1383812"/>
    <lineage>
        <taxon>Archaea</taxon>
        <taxon>Methanobacteriati</taxon>
        <taxon>Methanobacteriota</taxon>
        <taxon>Stenosarchaea group</taxon>
        <taxon>Halobacteria</taxon>
        <taxon>Halobacteriales</taxon>
        <taxon>Halobacteriaceae</taxon>
        <taxon>Halocalculus</taxon>
    </lineage>
</organism>
<evidence type="ECO:0000256" key="3">
    <source>
        <dbReference type="ARBA" id="ARBA00022679"/>
    </source>
</evidence>
<evidence type="ECO:0000256" key="4">
    <source>
        <dbReference type="ARBA" id="ARBA00022741"/>
    </source>
</evidence>
<dbReference type="PROSITE" id="PS50109">
    <property type="entry name" value="HIS_KIN"/>
    <property type="match status" value="1"/>
</dbReference>
<name>A0A830FAM5_9EURY</name>
<dbReference type="Pfam" id="PF16927">
    <property type="entry name" value="HisKA_7TM"/>
    <property type="match status" value="1"/>
</dbReference>
<evidence type="ECO:0000256" key="7">
    <source>
        <dbReference type="SAM" id="Phobius"/>
    </source>
</evidence>
<dbReference type="InterPro" id="IPR005467">
    <property type="entry name" value="His_kinase_dom"/>
</dbReference>
<protein>
    <recommendedName>
        <fullName evidence="2">histidine kinase</fullName>
        <ecNumber evidence="2">2.7.13.3</ecNumber>
    </recommendedName>
</protein>
<dbReference type="Gene3D" id="3.30.565.10">
    <property type="entry name" value="Histidine kinase-like ATPase, C-terminal domain"/>
    <property type="match status" value="1"/>
</dbReference>
<dbReference type="RefSeq" id="WP_188976995.1">
    <property type="nucleotide sequence ID" value="NZ_BMPG01000001.1"/>
</dbReference>
<keyword evidence="7" id="KW-0472">Membrane</keyword>
<evidence type="ECO:0000256" key="6">
    <source>
        <dbReference type="ARBA" id="ARBA00022840"/>
    </source>
</evidence>
<dbReference type="Pfam" id="PF02518">
    <property type="entry name" value="HATPase_c"/>
    <property type="match status" value="1"/>
</dbReference>
<keyword evidence="3" id="KW-0808">Transferase</keyword>
<dbReference type="SUPFAM" id="SSF55874">
    <property type="entry name" value="ATPase domain of HSP90 chaperone/DNA topoisomerase II/histidine kinase"/>
    <property type="match status" value="1"/>
</dbReference>
<proteinExistence type="predicted"/>
<dbReference type="InterPro" id="IPR031621">
    <property type="entry name" value="HisKA_7TM"/>
</dbReference>
<keyword evidence="5" id="KW-0418">Kinase</keyword>
<reference evidence="9" key="1">
    <citation type="journal article" date="2014" name="Int. J. Syst. Evol. Microbiol.">
        <title>Complete genome sequence of Corynebacterium casei LMG S-19264T (=DSM 44701T), isolated from a smear-ripened cheese.</title>
        <authorList>
            <consortium name="US DOE Joint Genome Institute (JGI-PGF)"/>
            <person name="Walter F."/>
            <person name="Albersmeier A."/>
            <person name="Kalinowski J."/>
            <person name="Ruckert C."/>
        </authorList>
    </citation>
    <scope>NUCLEOTIDE SEQUENCE</scope>
    <source>
        <strain evidence="9">JCM 19596</strain>
    </source>
</reference>
<dbReference type="Proteomes" id="UP000607197">
    <property type="component" value="Unassembled WGS sequence"/>
</dbReference>
<keyword evidence="10" id="KW-1185">Reference proteome</keyword>
<feature type="transmembrane region" description="Helical" evidence="7">
    <location>
        <begin position="144"/>
        <end position="167"/>
    </location>
</feature>
<feature type="domain" description="Histidine kinase" evidence="8">
    <location>
        <begin position="348"/>
        <end position="552"/>
    </location>
</feature>
<sequence>MKVSLVVGILVLGAAVIDTLVGSLSLRRRPAAGATALAVLAFCTGLWVVGYGLELGAAGVAAKVFWARVQWVGVMGAMVAWLAFGLAYAGFDQYTRPRYLALIAALPVLTVALTWLNPGGVMMQDATLRAVGDLTVLVQDRGPWFLVALAYGYAAAASGMALVAYAVVASAGVYRIQALALAGALAVPTVANVAYVLGGTQTIDATPFTFTVSNALALAAIRRFDLLDARPVSRRLARDSIVEHIDDGVLVVDALNRIVDANGGAKRVLGGDDPTGDAVDTVIPDWPEIVEEGRGDVVFGTTHGGRTYDVSVGSVTDDHDRLVGRIVVFRDVTERRLQLQRLDVLNRVLRHNVRTEMNLTYGYADLIRERTTDSELADYAERIEDHALELVNVADGAQAVDRALDETRLGEVVPVHESVANAVARVRSRYPRATIRVHSVPRDVDAGAVLESIVHALVENAAEHTDAEDPIVDVEAWADDDTVTVRVLDTGPGIPEEEREVLERGRETPLEHGSGLGLWLVSWATQTLDGSVEITENDPRGTIVTVTVPRAPPEPSGPDGNAQNA</sequence>
<gene>
    <name evidence="9" type="ORF">GCM10009039_12810</name>
</gene>
<dbReference type="SUPFAM" id="SSF55785">
    <property type="entry name" value="PYP-like sensor domain (PAS domain)"/>
    <property type="match status" value="1"/>
</dbReference>
<dbReference type="AlphaFoldDB" id="A0A830FAM5"/>
<reference evidence="9" key="2">
    <citation type="submission" date="2020-09" db="EMBL/GenBank/DDBJ databases">
        <authorList>
            <person name="Sun Q."/>
            <person name="Ohkuma M."/>
        </authorList>
    </citation>
    <scope>NUCLEOTIDE SEQUENCE</scope>
    <source>
        <strain evidence="9">JCM 19596</strain>
    </source>
</reference>
<dbReference type="SMART" id="SM00387">
    <property type="entry name" value="HATPase_c"/>
    <property type="match status" value="1"/>
</dbReference>
<comment type="catalytic activity">
    <reaction evidence="1">
        <text>ATP + protein L-histidine = ADP + protein N-phospho-L-histidine.</text>
        <dbReference type="EC" id="2.7.13.3"/>
    </reaction>
</comment>
<feature type="transmembrane region" description="Helical" evidence="7">
    <location>
        <begin position="65"/>
        <end position="87"/>
    </location>
</feature>
<accession>A0A830FAM5</accession>
<feature type="transmembrane region" description="Helical" evidence="7">
    <location>
        <begin position="33"/>
        <end position="53"/>
    </location>
</feature>